<sequence length="132" mass="14562">MTSNSLLVKNYAENADSYDQFSKTSLGQLEQQLFDICICFKDFNGLDVLDLGTGTALRARDALNAGARHVDAVDISAEMIGHGTQYEKSINRNKITWHVADVSKSLDHLGLKQYDWVIANGIFDHATDAKGL</sequence>
<dbReference type="Pfam" id="PF13649">
    <property type="entry name" value="Methyltransf_25"/>
    <property type="match status" value="1"/>
</dbReference>
<organism evidence="2 3">
    <name type="scientific">Pseudocercospora fijiensis (strain CIRAD86)</name>
    <name type="common">Black leaf streak disease fungus</name>
    <name type="synonym">Mycosphaerella fijiensis</name>
    <dbReference type="NCBI Taxonomy" id="383855"/>
    <lineage>
        <taxon>Eukaryota</taxon>
        <taxon>Fungi</taxon>
        <taxon>Dikarya</taxon>
        <taxon>Ascomycota</taxon>
        <taxon>Pezizomycotina</taxon>
        <taxon>Dothideomycetes</taxon>
        <taxon>Dothideomycetidae</taxon>
        <taxon>Mycosphaerellales</taxon>
        <taxon>Mycosphaerellaceae</taxon>
        <taxon>Pseudocercospora</taxon>
    </lineage>
</organism>
<proteinExistence type="predicted"/>
<protein>
    <recommendedName>
        <fullName evidence="1">Methyltransferase domain-containing protein</fullName>
    </recommendedName>
</protein>
<dbReference type="HOGENOM" id="CLU_1917978_0_0_1"/>
<dbReference type="Proteomes" id="UP000016932">
    <property type="component" value="Unassembled WGS sequence"/>
</dbReference>
<accession>N1QBF1</accession>
<evidence type="ECO:0000313" key="3">
    <source>
        <dbReference type="Proteomes" id="UP000016932"/>
    </source>
</evidence>
<dbReference type="CDD" id="cd02440">
    <property type="entry name" value="AdoMet_MTases"/>
    <property type="match status" value="1"/>
</dbReference>
<keyword evidence="3" id="KW-1185">Reference proteome</keyword>
<dbReference type="Gene3D" id="3.40.50.150">
    <property type="entry name" value="Vaccinia Virus protein VP39"/>
    <property type="match status" value="1"/>
</dbReference>
<dbReference type="InterPro" id="IPR029063">
    <property type="entry name" value="SAM-dependent_MTases_sf"/>
</dbReference>
<dbReference type="InterPro" id="IPR041698">
    <property type="entry name" value="Methyltransf_25"/>
</dbReference>
<feature type="domain" description="Methyltransferase" evidence="1">
    <location>
        <begin position="48"/>
        <end position="128"/>
    </location>
</feature>
<dbReference type="SUPFAM" id="SSF53335">
    <property type="entry name" value="S-adenosyl-L-methionine-dependent methyltransferases"/>
    <property type="match status" value="1"/>
</dbReference>
<gene>
    <name evidence="2" type="ORF">MYCFIDRAFT_209819</name>
</gene>
<dbReference type="STRING" id="383855.N1QBF1"/>
<dbReference type="VEuPathDB" id="FungiDB:MYCFIDRAFT_209819"/>
<dbReference type="OrthoDB" id="3623237at2759"/>
<dbReference type="GeneID" id="19336902"/>
<evidence type="ECO:0000259" key="1">
    <source>
        <dbReference type="Pfam" id="PF13649"/>
    </source>
</evidence>
<dbReference type="EMBL" id="KB446555">
    <property type="protein sequence ID" value="EME88468.1"/>
    <property type="molecule type" value="Genomic_DNA"/>
</dbReference>
<name>N1QBF1_PSEFD</name>
<dbReference type="RefSeq" id="XP_007921492.1">
    <property type="nucleotide sequence ID" value="XM_007923301.1"/>
</dbReference>
<evidence type="ECO:0000313" key="2">
    <source>
        <dbReference type="EMBL" id="EME88468.1"/>
    </source>
</evidence>
<dbReference type="KEGG" id="pfj:MYCFIDRAFT_209819"/>
<reference evidence="2 3" key="1">
    <citation type="journal article" date="2012" name="PLoS Pathog.">
        <title>Diverse lifestyles and strategies of plant pathogenesis encoded in the genomes of eighteen Dothideomycetes fungi.</title>
        <authorList>
            <person name="Ohm R.A."/>
            <person name="Feau N."/>
            <person name="Henrissat B."/>
            <person name="Schoch C.L."/>
            <person name="Horwitz B.A."/>
            <person name="Barry K.W."/>
            <person name="Condon B.J."/>
            <person name="Copeland A.C."/>
            <person name="Dhillon B."/>
            <person name="Glaser F."/>
            <person name="Hesse C.N."/>
            <person name="Kosti I."/>
            <person name="LaButti K."/>
            <person name="Lindquist E.A."/>
            <person name="Lucas S."/>
            <person name="Salamov A.A."/>
            <person name="Bradshaw R.E."/>
            <person name="Ciuffetti L."/>
            <person name="Hamelin R.C."/>
            <person name="Kema G.H.J."/>
            <person name="Lawrence C."/>
            <person name="Scott J.A."/>
            <person name="Spatafora J.W."/>
            <person name="Turgeon B.G."/>
            <person name="de Wit P.J.G.M."/>
            <person name="Zhong S."/>
            <person name="Goodwin S.B."/>
            <person name="Grigoriev I.V."/>
        </authorList>
    </citation>
    <scope>NUCLEOTIDE SEQUENCE [LARGE SCALE GENOMIC DNA]</scope>
    <source>
        <strain evidence="2 3">CIRAD86</strain>
    </source>
</reference>
<dbReference type="AlphaFoldDB" id="N1QBF1"/>